<dbReference type="InterPro" id="IPR045249">
    <property type="entry name" value="HARBI1-like"/>
</dbReference>
<dbReference type="EMBL" id="JBJUIK010000003">
    <property type="protein sequence ID" value="KAL3533338.1"/>
    <property type="molecule type" value="Genomic_DNA"/>
</dbReference>
<proteinExistence type="predicted"/>
<evidence type="ECO:0008006" key="3">
    <source>
        <dbReference type="Google" id="ProtNLM"/>
    </source>
</evidence>
<name>A0ABD3AQ82_9GENT</name>
<organism evidence="1 2">
    <name type="scientific">Cinchona calisaya</name>
    <dbReference type="NCBI Taxonomy" id="153742"/>
    <lineage>
        <taxon>Eukaryota</taxon>
        <taxon>Viridiplantae</taxon>
        <taxon>Streptophyta</taxon>
        <taxon>Embryophyta</taxon>
        <taxon>Tracheophyta</taxon>
        <taxon>Spermatophyta</taxon>
        <taxon>Magnoliopsida</taxon>
        <taxon>eudicotyledons</taxon>
        <taxon>Gunneridae</taxon>
        <taxon>Pentapetalae</taxon>
        <taxon>asterids</taxon>
        <taxon>lamiids</taxon>
        <taxon>Gentianales</taxon>
        <taxon>Rubiaceae</taxon>
        <taxon>Cinchonoideae</taxon>
        <taxon>Cinchoneae</taxon>
        <taxon>Cinchona</taxon>
    </lineage>
</organism>
<reference evidence="1 2" key="1">
    <citation type="submission" date="2024-11" db="EMBL/GenBank/DDBJ databases">
        <title>A near-complete genome assembly of Cinchona calisaya.</title>
        <authorList>
            <person name="Lian D.C."/>
            <person name="Zhao X.W."/>
            <person name="Wei L."/>
        </authorList>
    </citation>
    <scope>NUCLEOTIDE SEQUENCE [LARGE SCALE GENOMIC DNA]</scope>
    <source>
        <tissue evidence="1">Nenye</tissue>
    </source>
</reference>
<comment type="caution">
    <text evidence="1">The sequence shown here is derived from an EMBL/GenBank/DDBJ whole genome shotgun (WGS) entry which is preliminary data.</text>
</comment>
<dbReference type="PANTHER" id="PTHR22930:SF281">
    <property type="entry name" value="NUCLEASE"/>
    <property type="match status" value="1"/>
</dbReference>
<sequence length="86" mass="9796">MLAYCCEGSAADSKVLRDALVRQDPLIVPNGYTNGPSFLAPYRGVRYHLKEWFAQGNNSQNFKELFNLRHSIATNVNERTFGLFKK</sequence>
<dbReference type="Proteomes" id="UP001630127">
    <property type="component" value="Unassembled WGS sequence"/>
</dbReference>
<evidence type="ECO:0000313" key="1">
    <source>
        <dbReference type="EMBL" id="KAL3533338.1"/>
    </source>
</evidence>
<accession>A0ABD3AQ82</accession>
<gene>
    <name evidence="1" type="ORF">ACH5RR_006859</name>
</gene>
<protein>
    <recommendedName>
        <fullName evidence="3">Transposase</fullName>
    </recommendedName>
</protein>
<dbReference type="PANTHER" id="PTHR22930">
    <property type="match status" value="1"/>
</dbReference>
<evidence type="ECO:0000313" key="2">
    <source>
        <dbReference type="Proteomes" id="UP001630127"/>
    </source>
</evidence>
<keyword evidence="2" id="KW-1185">Reference proteome</keyword>
<dbReference type="AlphaFoldDB" id="A0ABD3AQ82"/>